<reference evidence="9 10" key="1">
    <citation type="submission" date="2020-10" db="EMBL/GenBank/DDBJ databases">
        <title>Pygocentrus nattereri (red-bellied piranha) genome, fPygNat1, primary haplotype.</title>
        <authorList>
            <person name="Myers G."/>
            <person name="Meyer A."/>
            <person name="Karagic N."/>
            <person name="Pippel M."/>
            <person name="Winkler S."/>
            <person name="Tracey A."/>
            <person name="Wood J."/>
            <person name="Formenti G."/>
            <person name="Howe K."/>
            <person name="Fedrigo O."/>
            <person name="Jarvis E.D."/>
        </authorList>
    </citation>
    <scope>NUCLEOTIDE SEQUENCE [LARGE SCALE GENOMIC DNA]</scope>
</reference>
<dbReference type="Proteomes" id="UP001501920">
    <property type="component" value="Chromosome 17"/>
</dbReference>
<keyword evidence="4" id="KW-0234">DNA repair</keyword>
<evidence type="ECO:0000313" key="10">
    <source>
        <dbReference type="Proteomes" id="UP001501920"/>
    </source>
</evidence>
<evidence type="ECO:0000313" key="9">
    <source>
        <dbReference type="Ensembl" id="ENSPNAP00000003753.2"/>
    </source>
</evidence>
<proteinExistence type="inferred from homology"/>
<dbReference type="STRING" id="42514.ENSPNAP00000003753"/>
<dbReference type="PANTHER" id="PTHR10870">
    <property type="entry name" value="CELL CYCLE CHECKPOINT PROTEIN RAD1"/>
    <property type="match status" value="1"/>
</dbReference>
<dbReference type="PRINTS" id="PR01245">
    <property type="entry name" value="RAD1REC1"/>
</dbReference>
<reference evidence="9" key="3">
    <citation type="submission" date="2025-09" db="UniProtKB">
        <authorList>
            <consortium name="Ensembl"/>
        </authorList>
    </citation>
    <scope>IDENTIFICATION</scope>
</reference>
<dbReference type="SUPFAM" id="SSF55979">
    <property type="entry name" value="DNA clamp"/>
    <property type="match status" value="1"/>
</dbReference>
<comment type="similarity">
    <text evidence="2">Belongs to the rad1 family.</text>
</comment>
<dbReference type="PRINTS" id="PR01246">
    <property type="entry name" value="RAD1REPAIR"/>
</dbReference>
<comment type="function">
    <text evidence="6">Component of the 9-1-1 cell-cycle checkpoint response complex that plays a major role in DNA repair. The 9-1-1 complex is recruited to DNA lesion upon damage by the RAD17-replication factor C (RFC) clamp loader complex. Acts then as a sliding clamp platform on DNA for several proteins involved in long-patch base excision repair (LP-BER). The 9-1-1 complex stimulates DNA polymerase beta (POLB) activity by increasing its affinity for the 3'-OH end of the primer-template and stabilizes POLB to those sites where LP-BER proceeds; endonuclease FEN1 cleavage activity on substrates with double, nick, or gap flaps of distinct sequences and lengths; and DNA ligase I (LIG1) on long-patch base excision repair substrates. The 9-1-1 complex is necessary for the recruitment of RHNO1 to sites of double-stranded breaks (DSB) occurring during the S phase.</text>
</comment>
<accession>A0A3B4BVV1</accession>
<evidence type="ECO:0000256" key="6">
    <source>
        <dbReference type="ARBA" id="ARBA00055414"/>
    </source>
</evidence>
<evidence type="ECO:0000256" key="2">
    <source>
        <dbReference type="ARBA" id="ARBA00010991"/>
    </source>
</evidence>
<dbReference type="Ensembl" id="ENSPNAT00000008175.2">
    <property type="protein sequence ID" value="ENSPNAP00000003753.2"/>
    <property type="gene ID" value="ENSPNAG00000010191.2"/>
</dbReference>
<dbReference type="AlphaFoldDB" id="A0A3B4BVV1"/>
<dbReference type="OrthoDB" id="337581at2759"/>
<dbReference type="GO" id="GO:0030896">
    <property type="term" value="C:checkpoint clamp complex"/>
    <property type="evidence" value="ECO:0007669"/>
    <property type="project" value="TreeGrafter"/>
</dbReference>
<dbReference type="GeneTree" id="ENSGT00500000044913"/>
<dbReference type="OMA" id="WSQAYKF"/>
<dbReference type="InterPro" id="IPR003021">
    <property type="entry name" value="Rad1_Rec1_Rad17"/>
</dbReference>
<keyword evidence="10" id="KW-1185">Reference proteome</keyword>
<dbReference type="InterPro" id="IPR003011">
    <property type="entry name" value="Cell_cycle_checkpoint_Rad1"/>
</dbReference>
<evidence type="ECO:0000256" key="7">
    <source>
        <dbReference type="ARBA" id="ARBA00066204"/>
    </source>
</evidence>
<organism evidence="9 10">
    <name type="scientific">Pygocentrus nattereri</name>
    <name type="common">Red-bellied piranha</name>
    <dbReference type="NCBI Taxonomy" id="42514"/>
    <lineage>
        <taxon>Eukaryota</taxon>
        <taxon>Metazoa</taxon>
        <taxon>Chordata</taxon>
        <taxon>Craniata</taxon>
        <taxon>Vertebrata</taxon>
        <taxon>Euteleostomi</taxon>
        <taxon>Actinopterygii</taxon>
        <taxon>Neopterygii</taxon>
        <taxon>Teleostei</taxon>
        <taxon>Ostariophysi</taxon>
        <taxon>Characiformes</taxon>
        <taxon>Characoidei</taxon>
        <taxon>Pygocentrus</taxon>
    </lineage>
</organism>
<evidence type="ECO:0000256" key="4">
    <source>
        <dbReference type="ARBA" id="ARBA00023204"/>
    </source>
</evidence>
<dbReference type="Gene3D" id="3.70.10.10">
    <property type="match status" value="1"/>
</dbReference>
<keyword evidence="5" id="KW-0539">Nucleus</keyword>
<reference evidence="9" key="2">
    <citation type="submission" date="2025-08" db="UniProtKB">
        <authorList>
            <consortium name="Ensembl"/>
        </authorList>
    </citation>
    <scope>IDENTIFICATION</scope>
</reference>
<name>A0A3B4BVV1_PYGNA</name>
<dbReference type="GO" id="GO:0000077">
    <property type="term" value="P:DNA damage checkpoint signaling"/>
    <property type="evidence" value="ECO:0007669"/>
    <property type="project" value="InterPro"/>
</dbReference>
<evidence type="ECO:0000256" key="1">
    <source>
        <dbReference type="ARBA" id="ARBA00004123"/>
    </source>
</evidence>
<comment type="subunit">
    <text evidence="7">Component of the toroidal 9-1-1 (RAD9-RAD1-HUS1) complex, composed of RAD9A, RAD1 and HUS1. The 9-1-1 complex associates with LIG1, POLB, FEN1, RAD17, HDAC1, RPA1 and RPA2. The 9-1-1 complex associates with the RAD17-RFC complex. RAD1 interacts with POLB, FEN1, HUS1, HUS1B, RAD9A and RAD9B. Interacts with DNAJC7. Interacts with RHNO1; interaction is direct.</text>
</comment>
<evidence type="ECO:0000256" key="5">
    <source>
        <dbReference type="ARBA" id="ARBA00023242"/>
    </source>
</evidence>
<dbReference type="InterPro" id="IPR046938">
    <property type="entry name" value="DNA_clamp_sf"/>
</dbReference>
<gene>
    <name evidence="9" type="primary">RAD1</name>
</gene>
<sequence>MPLSTQSQSGNDEYILVASLDNARNLSNILKAISFKDHAIFNVTQNGLKVTIEDSKCLQANAFIQADIFQEFTLKEDVVGFQVNLTVLLDCLTIFGGSTVPGVNTALRMCYNGYGYPLTLFLEEGGVVTVCKINTQEPEELIDFDFCSTNVTNKVILQSDSLKEAFSELDMTSEVLQLTMSPSHPYFRLSTFGNSGNAHYDYPKDSDMMELFQCTKTQTNRYKMSLLKPSTKALALSCKVSVRTDGRGFLSLQYLSSRPSMACCQKRGFPMRMSPTSPLVIQTRAGAERPRSAQDPVTSALRPAEGSNVAHPFNYGQSKFSDLGVWWRRASLAL</sequence>
<dbReference type="PANTHER" id="PTHR10870:SF0">
    <property type="entry name" value="CELL CYCLE CHECKPOINT PROTEIN RAD1"/>
    <property type="match status" value="1"/>
</dbReference>
<evidence type="ECO:0000256" key="8">
    <source>
        <dbReference type="ARBA" id="ARBA00068595"/>
    </source>
</evidence>
<evidence type="ECO:0000256" key="3">
    <source>
        <dbReference type="ARBA" id="ARBA00022763"/>
    </source>
</evidence>
<dbReference type="CDD" id="cd00577">
    <property type="entry name" value="PCNA"/>
    <property type="match status" value="1"/>
</dbReference>
<dbReference type="FunFam" id="3.70.10.10:FF:000004">
    <property type="entry name" value="Cell cycle checkpoint protein RAD1"/>
    <property type="match status" value="1"/>
</dbReference>
<keyword evidence="3" id="KW-0227">DNA damage</keyword>
<dbReference type="GO" id="GO:0006281">
    <property type="term" value="P:DNA repair"/>
    <property type="evidence" value="ECO:0007669"/>
    <property type="project" value="UniProtKB-KW"/>
</dbReference>
<protein>
    <recommendedName>
        <fullName evidence="8">Cell cycle checkpoint protein RAD1</fullName>
    </recommendedName>
</protein>
<comment type="subcellular location">
    <subcellularLocation>
        <location evidence="1">Nucleus</location>
    </subcellularLocation>
</comment>
<dbReference type="Pfam" id="PF02144">
    <property type="entry name" value="Rad1"/>
    <property type="match status" value="1"/>
</dbReference>